<feature type="transmembrane region" description="Helical" evidence="1">
    <location>
        <begin position="37"/>
        <end position="57"/>
    </location>
</feature>
<dbReference type="RefSeq" id="WP_068609913.1">
    <property type="nucleotide sequence ID" value="NZ_CP011388.1"/>
</dbReference>
<keyword evidence="3" id="KW-1185">Reference proteome</keyword>
<feature type="transmembrane region" description="Helical" evidence="1">
    <location>
        <begin position="183"/>
        <end position="203"/>
    </location>
</feature>
<evidence type="ECO:0000313" key="3">
    <source>
        <dbReference type="Proteomes" id="UP000076927"/>
    </source>
</evidence>
<proteinExistence type="predicted"/>
<organism evidence="2 3">
    <name type="scientific">Paenibacillus swuensis</name>
    <dbReference type="NCBI Taxonomy" id="1178515"/>
    <lineage>
        <taxon>Bacteria</taxon>
        <taxon>Bacillati</taxon>
        <taxon>Bacillota</taxon>
        <taxon>Bacilli</taxon>
        <taxon>Bacillales</taxon>
        <taxon>Paenibacillaceae</taxon>
        <taxon>Paenibacillus</taxon>
    </lineage>
</organism>
<protein>
    <submittedName>
        <fullName evidence="2">Membrane protein</fullName>
    </submittedName>
</protein>
<keyword evidence="1" id="KW-0812">Transmembrane</keyword>
<dbReference type="KEGG" id="pswu:SY83_20465"/>
<evidence type="ECO:0000313" key="2">
    <source>
        <dbReference type="EMBL" id="ANE48268.1"/>
    </source>
</evidence>
<dbReference type="PANTHER" id="PTHR37814:SF1">
    <property type="entry name" value="MEMBRANE PROTEIN"/>
    <property type="match status" value="1"/>
</dbReference>
<keyword evidence="1" id="KW-0472">Membrane</keyword>
<sequence length="349" mass="37626">MVKGIGRTLQIAFTYIGTVVGAGFATGREILQFFTQYGGWAVAAIGLAALLFIWLGTKMLLMAQAIRATSYEDFNKHLFGDRIGRWISTVSLLLLFGVSSVMLAGAGSVFREHLGLHYQIGLAVTLVLAYFVLSNGMRGILAVNSIVVPVMLVFTCIVVVHTWHSPTQGNWLHLAGDAAPWRAGLSPLLYAAFNLSMAQAVLVPVGASVDGRKPLIWGGILGGIGIGLMLLAGHYALSAQMPGITQYDIPMGHLIAGLGVTVQLIYIIMIYAEIFTTFLADVYGLMLQITQRSGLPSRWVLLCLLSLCYLVSQAGFSHLVDTLYPLFGVISLAWFSAMVWRKSAGGKLV</sequence>
<feature type="transmembrane region" description="Helical" evidence="1">
    <location>
        <begin position="86"/>
        <end position="110"/>
    </location>
</feature>
<feature type="transmembrane region" description="Helical" evidence="1">
    <location>
        <begin position="322"/>
        <end position="340"/>
    </location>
</feature>
<dbReference type="PATRIC" id="fig|1178515.4.peg.4142"/>
<feature type="transmembrane region" description="Helical" evidence="1">
    <location>
        <begin position="299"/>
        <end position="316"/>
    </location>
</feature>
<name>A0A172TML0_9BACL</name>
<feature type="transmembrane region" description="Helical" evidence="1">
    <location>
        <begin position="116"/>
        <end position="133"/>
    </location>
</feature>
<dbReference type="STRING" id="1178515.SY83_20465"/>
<dbReference type="AlphaFoldDB" id="A0A172TML0"/>
<dbReference type="InterPro" id="IPR038728">
    <property type="entry name" value="YkvI-like"/>
</dbReference>
<feature type="transmembrane region" description="Helical" evidence="1">
    <location>
        <begin position="12"/>
        <end position="31"/>
    </location>
</feature>
<keyword evidence="1" id="KW-1133">Transmembrane helix</keyword>
<evidence type="ECO:0000256" key="1">
    <source>
        <dbReference type="SAM" id="Phobius"/>
    </source>
</evidence>
<dbReference type="EMBL" id="CP011388">
    <property type="protein sequence ID" value="ANE48268.1"/>
    <property type="molecule type" value="Genomic_DNA"/>
</dbReference>
<dbReference type="Proteomes" id="UP000076927">
    <property type="component" value="Chromosome"/>
</dbReference>
<reference evidence="2 3" key="1">
    <citation type="submission" date="2015-01" db="EMBL/GenBank/DDBJ databases">
        <title>Paenibacillus swuensis/DY6/whole genome sequencing.</title>
        <authorList>
            <person name="Kim M.K."/>
            <person name="Srinivasan S."/>
            <person name="Lee J.-J."/>
        </authorList>
    </citation>
    <scope>NUCLEOTIDE SEQUENCE [LARGE SCALE GENOMIC DNA]</scope>
    <source>
        <strain evidence="2 3">DY6</strain>
    </source>
</reference>
<feature type="transmembrane region" description="Helical" evidence="1">
    <location>
        <begin position="140"/>
        <end position="163"/>
    </location>
</feature>
<feature type="transmembrane region" description="Helical" evidence="1">
    <location>
        <begin position="215"/>
        <end position="237"/>
    </location>
</feature>
<dbReference type="PANTHER" id="PTHR37814">
    <property type="entry name" value="CONSERVED MEMBRANE PROTEIN"/>
    <property type="match status" value="1"/>
</dbReference>
<gene>
    <name evidence="2" type="ORF">SY83_20465</name>
</gene>
<feature type="transmembrane region" description="Helical" evidence="1">
    <location>
        <begin position="264"/>
        <end position="287"/>
    </location>
</feature>
<dbReference type="OrthoDB" id="4424890at2"/>
<accession>A0A172TML0</accession>